<reference evidence="3" key="1">
    <citation type="journal article" date="2019" name="bioRxiv">
        <title>Genomics, evolutionary history and diagnostics of the Alternaria alternata species group including apple and Asian pear pathotypes.</title>
        <authorList>
            <person name="Armitage A.D."/>
            <person name="Cockerton H.M."/>
            <person name="Sreenivasaprasad S."/>
            <person name="Woodhall J.W."/>
            <person name="Lane C.R."/>
            <person name="Harrison R.J."/>
            <person name="Clarkson J.P."/>
        </authorList>
    </citation>
    <scope>NUCLEOTIDE SEQUENCE [LARGE SCALE GENOMIC DNA]</scope>
    <source>
        <strain evidence="3">FERA 1082</strain>
    </source>
</reference>
<organism evidence="2 3">
    <name type="scientific">Alternaria tenuissima</name>
    <dbReference type="NCBI Taxonomy" id="119927"/>
    <lineage>
        <taxon>Eukaryota</taxon>
        <taxon>Fungi</taxon>
        <taxon>Dikarya</taxon>
        <taxon>Ascomycota</taxon>
        <taxon>Pezizomycotina</taxon>
        <taxon>Dothideomycetes</taxon>
        <taxon>Pleosporomycetidae</taxon>
        <taxon>Pleosporales</taxon>
        <taxon>Pleosporineae</taxon>
        <taxon>Pleosporaceae</taxon>
        <taxon>Alternaria</taxon>
        <taxon>Alternaria sect. Alternaria</taxon>
        <taxon>Alternaria alternata complex</taxon>
    </lineage>
</organism>
<gene>
    <name evidence="2" type="ORF">AA0114_g136</name>
</gene>
<dbReference type="Proteomes" id="UP000292402">
    <property type="component" value="Unassembled WGS sequence"/>
</dbReference>
<sequence>MDESTEQKGEESRDVGPAKARMAQAFILANAEKMEN</sequence>
<comment type="caution">
    <text evidence="2">The sequence shown here is derived from an EMBL/GenBank/DDBJ whole genome shotgun (WGS) entry which is preliminary data.</text>
</comment>
<accession>A0A4Q4MXF0</accession>
<protein>
    <submittedName>
        <fullName evidence="2">Uncharacterized protein</fullName>
    </submittedName>
</protein>
<feature type="compositionally biased region" description="Basic and acidic residues" evidence="1">
    <location>
        <begin position="1"/>
        <end position="16"/>
    </location>
</feature>
<dbReference type="AlphaFoldDB" id="A0A4Q4MXF0"/>
<proteinExistence type="predicted"/>
<dbReference type="EMBL" id="PDXA01000001">
    <property type="protein sequence ID" value="RYN61686.1"/>
    <property type="molecule type" value="Genomic_DNA"/>
</dbReference>
<evidence type="ECO:0000313" key="2">
    <source>
        <dbReference type="EMBL" id="RYN61686.1"/>
    </source>
</evidence>
<evidence type="ECO:0000256" key="1">
    <source>
        <dbReference type="SAM" id="MobiDB-lite"/>
    </source>
</evidence>
<name>A0A4Q4MXF0_9PLEO</name>
<feature type="region of interest" description="Disordered" evidence="1">
    <location>
        <begin position="1"/>
        <end position="20"/>
    </location>
</feature>
<evidence type="ECO:0000313" key="3">
    <source>
        <dbReference type="Proteomes" id="UP000292402"/>
    </source>
</evidence>